<dbReference type="GO" id="GO:0043565">
    <property type="term" value="F:sequence-specific DNA binding"/>
    <property type="evidence" value="ECO:0007669"/>
    <property type="project" value="InterPro"/>
</dbReference>
<dbReference type="InterPro" id="IPR050204">
    <property type="entry name" value="AraC_XylS_family_regulators"/>
</dbReference>
<evidence type="ECO:0000256" key="2">
    <source>
        <dbReference type="ARBA" id="ARBA00023125"/>
    </source>
</evidence>
<dbReference type="PANTHER" id="PTHR46796">
    <property type="entry name" value="HTH-TYPE TRANSCRIPTIONAL ACTIVATOR RHAS-RELATED"/>
    <property type="match status" value="1"/>
</dbReference>
<gene>
    <name evidence="5" type="ORF">GRI43_11655</name>
</gene>
<dbReference type="PROSITE" id="PS01124">
    <property type="entry name" value="HTH_ARAC_FAMILY_2"/>
    <property type="match status" value="1"/>
</dbReference>
<comment type="caution">
    <text evidence="5">The sequence shown here is derived from an EMBL/GenBank/DDBJ whole genome shotgun (WGS) entry which is preliminary data.</text>
</comment>
<dbReference type="Proteomes" id="UP000471435">
    <property type="component" value="Unassembled WGS sequence"/>
</dbReference>
<keyword evidence="2" id="KW-0238">DNA-binding</keyword>
<organism evidence="5 6">
    <name type="scientific">Pontixanthobacter luteolus</name>
    <dbReference type="NCBI Taxonomy" id="295089"/>
    <lineage>
        <taxon>Bacteria</taxon>
        <taxon>Pseudomonadati</taxon>
        <taxon>Pseudomonadota</taxon>
        <taxon>Alphaproteobacteria</taxon>
        <taxon>Sphingomonadales</taxon>
        <taxon>Erythrobacteraceae</taxon>
        <taxon>Pontixanthobacter</taxon>
    </lineage>
</organism>
<proteinExistence type="predicted"/>
<dbReference type="SMART" id="SM00342">
    <property type="entry name" value="HTH_ARAC"/>
    <property type="match status" value="1"/>
</dbReference>
<accession>A0A6I4V593</accession>
<keyword evidence="1" id="KW-0805">Transcription regulation</keyword>
<dbReference type="Gene3D" id="1.10.10.60">
    <property type="entry name" value="Homeodomain-like"/>
    <property type="match status" value="1"/>
</dbReference>
<evidence type="ECO:0000256" key="3">
    <source>
        <dbReference type="ARBA" id="ARBA00023163"/>
    </source>
</evidence>
<keyword evidence="6" id="KW-1185">Reference proteome</keyword>
<evidence type="ECO:0000259" key="4">
    <source>
        <dbReference type="PROSITE" id="PS01124"/>
    </source>
</evidence>
<dbReference type="RefSeq" id="WP_160731265.1">
    <property type="nucleotide sequence ID" value="NZ_WTYP01000002.1"/>
</dbReference>
<sequence length="294" mass="33130">MSGQCRIAVSFHEPPPDLERYFTTFYHVDIDPGPSETVSDSLHPEWANFRVFSGARPHNEIAGNVLDDCDVTVTGPSRSPLNFTMGATSIWGIGLMPLGWSTFVGRPADDFANTINDARISPAFTQFAELADGLQSREGAEHSQLDWITHFFREAAPRFGKEDPRITAIHTKLVEPELPHVSDLADQCGLNQRTLERLCRKHFGFSPKLLLRRQRFMRSLAQFMLDPTLGWIGAIDSLYFDQSHFVRDCKEFLGMTPTEYAEMDHPVMGAFLKERMRAYGSAVPTLDPPERAPD</sequence>
<dbReference type="InterPro" id="IPR018060">
    <property type="entry name" value="HTH_AraC"/>
</dbReference>
<evidence type="ECO:0000313" key="6">
    <source>
        <dbReference type="Proteomes" id="UP000471435"/>
    </source>
</evidence>
<keyword evidence="3" id="KW-0804">Transcription</keyword>
<dbReference type="AlphaFoldDB" id="A0A6I4V593"/>
<reference evidence="5 6" key="1">
    <citation type="submission" date="2019-12" db="EMBL/GenBank/DDBJ databases">
        <title>Genomic-based taxomic classification of the family Erythrobacteraceae.</title>
        <authorList>
            <person name="Xu L."/>
        </authorList>
    </citation>
    <scope>NUCLEOTIDE SEQUENCE [LARGE SCALE GENOMIC DNA]</scope>
    <source>
        <strain evidence="5 6">SW-109</strain>
    </source>
</reference>
<dbReference type="OrthoDB" id="2559672at2"/>
<evidence type="ECO:0000256" key="1">
    <source>
        <dbReference type="ARBA" id="ARBA00023015"/>
    </source>
</evidence>
<protein>
    <submittedName>
        <fullName evidence="5">Helix-turn-helix domain-containing protein</fullName>
    </submittedName>
</protein>
<dbReference type="EMBL" id="WTYP01000002">
    <property type="protein sequence ID" value="MXP48040.1"/>
    <property type="molecule type" value="Genomic_DNA"/>
</dbReference>
<dbReference type="Pfam" id="PF12833">
    <property type="entry name" value="HTH_18"/>
    <property type="match status" value="1"/>
</dbReference>
<evidence type="ECO:0000313" key="5">
    <source>
        <dbReference type="EMBL" id="MXP48040.1"/>
    </source>
</evidence>
<dbReference type="PANTHER" id="PTHR46796:SF13">
    <property type="entry name" value="HTH-TYPE TRANSCRIPTIONAL ACTIVATOR RHAS"/>
    <property type="match status" value="1"/>
</dbReference>
<name>A0A6I4V593_9SPHN</name>
<feature type="domain" description="HTH araC/xylS-type" evidence="4">
    <location>
        <begin position="163"/>
        <end position="263"/>
    </location>
</feature>
<dbReference type="GO" id="GO:0003700">
    <property type="term" value="F:DNA-binding transcription factor activity"/>
    <property type="evidence" value="ECO:0007669"/>
    <property type="project" value="InterPro"/>
</dbReference>